<sequence>MRTHHCVTESEALVLPLGYKHWRQRRGCEHQSVTAFLGQVRLVGVYNKDGEAETRPPIQAGTRASGRLGVEPQFRQHLSLQGVTD</sequence>
<evidence type="ECO:0000313" key="2">
    <source>
        <dbReference type="Proteomes" id="UP000315295"/>
    </source>
</evidence>
<dbReference type="EMBL" id="VIEB01000298">
    <property type="protein sequence ID" value="TQD96165.1"/>
    <property type="molecule type" value="Genomic_DNA"/>
</dbReference>
<dbReference type="AlphaFoldDB" id="A0A540MBP9"/>
<organism evidence="1 2">
    <name type="scientific">Malus baccata</name>
    <name type="common">Siberian crab apple</name>
    <name type="synonym">Pyrus baccata</name>
    <dbReference type="NCBI Taxonomy" id="106549"/>
    <lineage>
        <taxon>Eukaryota</taxon>
        <taxon>Viridiplantae</taxon>
        <taxon>Streptophyta</taxon>
        <taxon>Embryophyta</taxon>
        <taxon>Tracheophyta</taxon>
        <taxon>Spermatophyta</taxon>
        <taxon>Magnoliopsida</taxon>
        <taxon>eudicotyledons</taxon>
        <taxon>Gunneridae</taxon>
        <taxon>Pentapetalae</taxon>
        <taxon>rosids</taxon>
        <taxon>fabids</taxon>
        <taxon>Rosales</taxon>
        <taxon>Rosaceae</taxon>
        <taxon>Amygdaloideae</taxon>
        <taxon>Maleae</taxon>
        <taxon>Malus</taxon>
    </lineage>
</organism>
<reference evidence="1 2" key="1">
    <citation type="journal article" date="2019" name="G3 (Bethesda)">
        <title>Sequencing of a Wild Apple (Malus baccata) Genome Unravels the Differences Between Cultivated and Wild Apple Species Regarding Disease Resistance and Cold Tolerance.</title>
        <authorList>
            <person name="Chen X."/>
        </authorList>
    </citation>
    <scope>NUCLEOTIDE SEQUENCE [LARGE SCALE GENOMIC DNA]</scope>
    <source>
        <strain evidence="2">cv. Shandingzi</strain>
        <tissue evidence="1">Leaves</tissue>
    </source>
</reference>
<accession>A0A540MBP9</accession>
<proteinExistence type="predicted"/>
<protein>
    <submittedName>
        <fullName evidence="1">Uncharacterized protein</fullName>
    </submittedName>
</protein>
<dbReference type="Proteomes" id="UP000315295">
    <property type="component" value="Unassembled WGS sequence"/>
</dbReference>
<comment type="caution">
    <text evidence="1">The sequence shown here is derived from an EMBL/GenBank/DDBJ whole genome shotgun (WGS) entry which is preliminary data.</text>
</comment>
<name>A0A540MBP9_MALBA</name>
<gene>
    <name evidence="1" type="ORF">C1H46_018230</name>
</gene>
<evidence type="ECO:0000313" key="1">
    <source>
        <dbReference type="EMBL" id="TQD96165.1"/>
    </source>
</evidence>
<keyword evidence="2" id="KW-1185">Reference proteome</keyword>